<evidence type="ECO:0000313" key="5">
    <source>
        <dbReference type="Proteomes" id="UP000661607"/>
    </source>
</evidence>
<dbReference type="Pfam" id="PF01740">
    <property type="entry name" value="STAS"/>
    <property type="match status" value="1"/>
</dbReference>
<dbReference type="EMBL" id="JADBEF010000001">
    <property type="protein sequence ID" value="MBE1557414.1"/>
    <property type="molecule type" value="Genomic_DNA"/>
</dbReference>
<dbReference type="CDD" id="cd07043">
    <property type="entry name" value="STAS_anti-anti-sigma_factors"/>
    <property type="match status" value="1"/>
</dbReference>
<dbReference type="PANTHER" id="PTHR33495">
    <property type="entry name" value="ANTI-SIGMA FACTOR ANTAGONIST TM_1081-RELATED-RELATED"/>
    <property type="match status" value="1"/>
</dbReference>
<feature type="domain" description="STAS" evidence="3">
    <location>
        <begin position="1"/>
        <end position="93"/>
    </location>
</feature>
<sequence>MEIETRRTVVRVRGEVDVASAELLGAVLDEIAAVGGPWVEVNMGQVPFMDCSGLRVLFRAKQRLQERGGTLTVFGLRPQVERLLCAAGLDHRLDESWRPARGPVTPRRSADA</sequence>
<protein>
    <recommendedName>
        <fullName evidence="2">Anti-sigma factor antagonist</fullName>
    </recommendedName>
</protein>
<dbReference type="SUPFAM" id="SSF52091">
    <property type="entry name" value="SpoIIaa-like"/>
    <property type="match status" value="1"/>
</dbReference>
<organism evidence="4 5">
    <name type="scientific">Nonomuraea africana</name>
    <dbReference type="NCBI Taxonomy" id="46171"/>
    <lineage>
        <taxon>Bacteria</taxon>
        <taxon>Bacillati</taxon>
        <taxon>Actinomycetota</taxon>
        <taxon>Actinomycetes</taxon>
        <taxon>Streptosporangiales</taxon>
        <taxon>Streptosporangiaceae</taxon>
        <taxon>Nonomuraea</taxon>
    </lineage>
</organism>
<name>A0ABR9K5X0_9ACTN</name>
<dbReference type="InterPro" id="IPR036513">
    <property type="entry name" value="STAS_dom_sf"/>
</dbReference>
<dbReference type="InterPro" id="IPR003658">
    <property type="entry name" value="Anti-sigma_ant"/>
</dbReference>
<comment type="caution">
    <text evidence="4">The sequence shown here is derived from an EMBL/GenBank/DDBJ whole genome shotgun (WGS) entry which is preliminary data.</text>
</comment>
<accession>A0ABR9K5X0</accession>
<evidence type="ECO:0000313" key="4">
    <source>
        <dbReference type="EMBL" id="MBE1557414.1"/>
    </source>
</evidence>
<dbReference type="Gene3D" id="3.30.750.24">
    <property type="entry name" value="STAS domain"/>
    <property type="match status" value="1"/>
</dbReference>
<reference evidence="4 5" key="1">
    <citation type="submission" date="2020-10" db="EMBL/GenBank/DDBJ databases">
        <title>Sequencing the genomes of 1000 actinobacteria strains.</title>
        <authorList>
            <person name="Klenk H.-P."/>
        </authorList>
    </citation>
    <scope>NUCLEOTIDE SEQUENCE [LARGE SCALE GENOMIC DNA]</scope>
    <source>
        <strain evidence="4 5">DSM 43748</strain>
    </source>
</reference>
<proteinExistence type="inferred from homology"/>
<comment type="similarity">
    <text evidence="1 2">Belongs to the anti-sigma-factor antagonist family.</text>
</comment>
<keyword evidence="5" id="KW-1185">Reference proteome</keyword>
<dbReference type="Proteomes" id="UP000661607">
    <property type="component" value="Unassembled WGS sequence"/>
</dbReference>
<gene>
    <name evidence="4" type="ORF">H4W81_000193</name>
</gene>
<dbReference type="RefSeq" id="WP_192773047.1">
    <property type="nucleotide sequence ID" value="NZ_BAAASY010000015.1"/>
</dbReference>
<dbReference type="NCBIfam" id="TIGR00377">
    <property type="entry name" value="ant_ant_sig"/>
    <property type="match status" value="1"/>
</dbReference>
<dbReference type="PANTHER" id="PTHR33495:SF2">
    <property type="entry name" value="ANTI-SIGMA FACTOR ANTAGONIST TM_1081-RELATED"/>
    <property type="match status" value="1"/>
</dbReference>
<evidence type="ECO:0000256" key="2">
    <source>
        <dbReference type="RuleBase" id="RU003749"/>
    </source>
</evidence>
<dbReference type="InterPro" id="IPR002645">
    <property type="entry name" value="STAS_dom"/>
</dbReference>
<dbReference type="PROSITE" id="PS50801">
    <property type="entry name" value="STAS"/>
    <property type="match status" value="1"/>
</dbReference>
<evidence type="ECO:0000256" key="1">
    <source>
        <dbReference type="ARBA" id="ARBA00009013"/>
    </source>
</evidence>
<evidence type="ECO:0000259" key="3">
    <source>
        <dbReference type="PROSITE" id="PS50801"/>
    </source>
</evidence>